<evidence type="ECO:0000313" key="1">
    <source>
        <dbReference type="EMBL" id="BAU76038.1"/>
    </source>
</evidence>
<accession>A0AAD1C4K9</accession>
<dbReference type="EMBL" id="AP014862">
    <property type="protein sequence ID" value="BAU76038.1"/>
    <property type="molecule type" value="Genomic_DNA"/>
</dbReference>
<dbReference type="AlphaFoldDB" id="A0AAD1C4K9"/>
<evidence type="ECO:0000313" key="2">
    <source>
        <dbReference type="Proteomes" id="UP000218554"/>
    </source>
</evidence>
<reference evidence="1 2" key="2">
    <citation type="journal article" date="2017" name="Int. J. Syst. Evol. Microbiol.">
        <title>Pseudomonas furukawaii sp. nov., a polychlorinated biphenyl-degrading bacterium isolated from biphenyl-contaminated soil in Japan.</title>
        <authorList>
            <person name="Kimura N."/>
            <person name="Watanabe T."/>
            <person name="Suenaga H."/>
            <person name="Fujihara H."/>
            <person name="Futagami T."/>
            <person name="Goto M."/>
            <person name="Hanada S."/>
            <person name="Hirose J."/>
        </authorList>
    </citation>
    <scope>NUCLEOTIDE SEQUENCE [LARGE SCALE GENOMIC DNA]</scope>
    <source>
        <strain evidence="2">DSM 10086 / NBRC 110670 / KF707</strain>
    </source>
</reference>
<keyword evidence="2" id="KW-1185">Reference proteome</keyword>
<reference evidence="2" key="1">
    <citation type="submission" date="2015-05" db="EMBL/GenBank/DDBJ databases">
        <title>Draft genome sequencing of a biphenyl-degrading bacterium, Pseudomonas balearica KF707 (=NBRC110670).</title>
        <authorList>
            <person name="Kimura N."/>
            <person name="Hirose J."/>
            <person name="Watanabe T."/>
            <person name="Suenaga H."/>
            <person name="Fujihara H."/>
            <person name="Noguchi M."/>
            <person name="Hashimoto M."/>
            <person name="Shimodaira J."/>
            <person name="Tsuchikane K."/>
            <person name="Hosoyama A."/>
            <person name="Yamazoe A."/>
            <person name="Fujita N."/>
            <person name="Furukawa K."/>
        </authorList>
    </citation>
    <scope>NUCLEOTIDE SEQUENCE [LARGE SCALE GENOMIC DNA]</scope>
    <source>
        <strain evidence="2">DSM 10086 / NBRC 110670 / KF707</strain>
    </source>
</reference>
<dbReference type="Proteomes" id="UP000218554">
    <property type="component" value="Chromosome"/>
</dbReference>
<organism evidence="1 2">
    <name type="scientific">Metapseudomonas furukawaii</name>
    <name type="common">Pseudomonas furukawaii</name>
    <dbReference type="NCBI Taxonomy" id="1149133"/>
    <lineage>
        <taxon>Bacteria</taxon>
        <taxon>Pseudomonadati</taxon>
        <taxon>Pseudomonadota</taxon>
        <taxon>Gammaproteobacteria</taxon>
        <taxon>Pseudomonadales</taxon>
        <taxon>Pseudomonadaceae</taxon>
        <taxon>Metapseudomonas</taxon>
    </lineage>
</organism>
<proteinExistence type="predicted"/>
<gene>
    <name evidence="1" type="ORF">KF707C_43500</name>
</gene>
<protein>
    <submittedName>
        <fullName evidence="1">Uncharacterized protein</fullName>
    </submittedName>
</protein>
<sequence length="145" mass="15783">MHKPCAFNAAQAMGLIGQTVMVEQVWEQDPEPIWHCFHIVGVVLPIEGLVEEGYFLVINALQGARYPHEVFWSSIRTLRILHRRKLPGSNPPPPVLGGLIRSAITGAAAFLRQPLHHEGRRSPDLAADSGAYDRGDGDALCASGA</sequence>
<dbReference type="RefSeq" id="WP_003449366.1">
    <property type="nucleotide sequence ID" value="NZ_AJMR01000071.1"/>
</dbReference>
<name>A0AAD1C4K9_METFU</name>
<dbReference type="KEGG" id="pfuw:KF707C_43500"/>